<gene>
    <name evidence="18" type="ORF">P2L57_35470</name>
</gene>
<keyword evidence="12" id="KW-0326">Glycosidase</keyword>
<dbReference type="SUPFAM" id="SSF46946">
    <property type="entry name" value="S13-like H2TH domain"/>
    <property type="match status" value="1"/>
</dbReference>
<dbReference type="EMBL" id="JARHTQ010000041">
    <property type="protein sequence ID" value="MDF2260831.1"/>
    <property type="molecule type" value="Genomic_DNA"/>
</dbReference>
<dbReference type="PANTHER" id="PTHR22993:SF9">
    <property type="entry name" value="FORMAMIDOPYRIMIDINE-DNA GLYCOSYLASE"/>
    <property type="match status" value="1"/>
</dbReference>
<evidence type="ECO:0000256" key="2">
    <source>
        <dbReference type="ARBA" id="ARBA00009409"/>
    </source>
</evidence>
<evidence type="ECO:0000313" key="18">
    <source>
        <dbReference type="EMBL" id="MDF2260831.1"/>
    </source>
</evidence>
<evidence type="ECO:0000259" key="16">
    <source>
        <dbReference type="PROSITE" id="PS51066"/>
    </source>
</evidence>
<dbReference type="InterPro" id="IPR015887">
    <property type="entry name" value="DNA_glyclase_Znf_dom_DNA_BS"/>
</dbReference>
<evidence type="ECO:0000256" key="12">
    <source>
        <dbReference type="ARBA" id="ARBA00023295"/>
    </source>
</evidence>
<comment type="catalytic activity">
    <reaction evidence="1">
        <text>Hydrolysis of DNA containing ring-opened 7-methylguanine residues, releasing 2,6-diamino-4-hydroxy-5-(N-methyl)formamidopyrimidine.</text>
        <dbReference type="EC" id="3.2.2.23"/>
    </reaction>
</comment>
<evidence type="ECO:0000256" key="4">
    <source>
        <dbReference type="ARBA" id="ARBA00022763"/>
    </source>
</evidence>
<comment type="catalytic activity">
    <reaction evidence="13">
        <text>2'-deoxyribonucleotide-(2'-deoxyribose 5'-phosphate)-2'-deoxyribonucleotide-DNA = a 3'-end 2'-deoxyribonucleotide-(2,3-dehydro-2,3-deoxyribose 5'-phosphate)-DNA + a 5'-end 5'-phospho-2'-deoxyribonucleoside-DNA + H(+)</text>
        <dbReference type="Rhea" id="RHEA:66592"/>
        <dbReference type="Rhea" id="RHEA-COMP:13180"/>
        <dbReference type="Rhea" id="RHEA-COMP:16897"/>
        <dbReference type="Rhea" id="RHEA-COMP:17067"/>
        <dbReference type="ChEBI" id="CHEBI:15378"/>
        <dbReference type="ChEBI" id="CHEBI:136412"/>
        <dbReference type="ChEBI" id="CHEBI:157695"/>
        <dbReference type="ChEBI" id="CHEBI:167181"/>
        <dbReference type="EC" id="4.2.99.18"/>
    </reaction>
</comment>
<comment type="similarity">
    <text evidence="2">Belongs to the FPG family.</text>
</comment>
<evidence type="ECO:0000256" key="9">
    <source>
        <dbReference type="ARBA" id="ARBA00023204"/>
    </source>
</evidence>
<dbReference type="Gene3D" id="1.10.8.50">
    <property type="match status" value="1"/>
</dbReference>
<dbReference type="SUPFAM" id="SSF81624">
    <property type="entry name" value="N-terminal domain of MutM-like DNA repair proteins"/>
    <property type="match status" value="1"/>
</dbReference>
<dbReference type="PROSITE" id="PS51068">
    <property type="entry name" value="FPG_CAT"/>
    <property type="match status" value="1"/>
</dbReference>
<keyword evidence="11" id="KW-0511">Multifunctional enzyme</keyword>
<accession>A0ABT5ZAF8</accession>
<keyword evidence="6" id="KW-0378">Hydrolase</keyword>
<dbReference type="PROSITE" id="PS51066">
    <property type="entry name" value="ZF_FPG_2"/>
    <property type="match status" value="1"/>
</dbReference>
<evidence type="ECO:0000256" key="8">
    <source>
        <dbReference type="ARBA" id="ARBA00023125"/>
    </source>
</evidence>
<comment type="caution">
    <text evidence="18">The sequence shown here is derived from an EMBL/GenBank/DDBJ whole genome shotgun (WGS) entry which is preliminary data.</text>
</comment>
<evidence type="ECO:0000256" key="5">
    <source>
        <dbReference type="ARBA" id="ARBA00022771"/>
    </source>
</evidence>
<protein>
    <submittedName>
        <fullName evidence="18">Fpg/Nei family DNA glycosylase</fullName>
    </submittedName>
</protein>
<keyword evidence="9" id="KW-0234">DNA repair</keyword>
<dbReference type="Pfam" id="PF01149">
    <property type="entry name" value="Fapy_DNA_glyco"/>
    <property type="match status" value="1"/>
</dbReference>
<feature type="region of interest" description="Disordered" evidence="15">
    <location>
        <begin position="262"/>
        <end position="283"/>
    </location>
</feature>
<evidence type="ECO:0000256" key="11">
    <source>
        <dbReference type="ARBA" id="ARBA00023268"/>
    </source>
</evidence>
<keyword evidence="4" id="KW-0227">DNA damage</keyword>
<dbReference type="CDD" id="cd08773">
    <property type="entry name" value="FpgNei_N"/>
    <property type="match status" value="1"/>
</dbReference>
<dbReference type="InterPro" id="IPR035937">
    <property type="entry name" value="FPG_N"/>
</dbReference>
<evidence type="ECO:0000313" key="19">
    <source>
        <dbReference type="Proteomes" id="UP001220022"/>
    </source>
</evidence>
<name>A0ABT5ZAF8_9ACTN</name>
<keyword evidence="8" id="KW-0238">DNA-binding</keyword>
<keyword evidence="3" id="KW-0479">Metal-binding</keyword>
<keyword evidence="7" id="KW-0862">Zinc</keyword>
<evidence type="ECO:0000256" key="3">
    <source>
        <dbReference type="ARBA" id="ARBA00022723"/>
    </source>
</evidence>
<evidence type="ECO:0000256" key="15">
    <source>
        <dbReference type="SAM" id="MobiDB-lite"/>
    </source>
</evidence>
<evidence type="ECO:0000256" key="1">
    <source>
        <dbReference type="ARBA" id="ARBA00001668"/>
    </source>
</evidence>
<dbReference type="InterPro" id="IPR000214">
    <property type="entry name" value="Znf_DNA_glyclase/AP_lyase"/>
</dbReference>
<keyword evidence="5 14" id="KW-0863">Zinc-finger</keyword>
<dbReference type="PANTHER" id="PTHR22993">
    <property type="entry name" value="FORMAMIDOPYRIMIDINE-DNA GLYCOSYLASE"/>
    <property type="match status" value="1"/>
</dbReference>
<sequence length="283" mass="31224">MPELPDVEGFRRVLDSCVRGRSIERVEVADPGVLREVTPWRLERALVGRCFAEPRRHGKWLIAATDGPVVLLHFGMTGSLVCCSPADPLGRHDRVAFVAGERQLRYRDQRKLQGIRLVADQDGVRRALSELGPDALDVGPAEFDELIDGRRARIKAVLMDQSVLAGLGNLLADEILWRARVAPDRQAAGLAAEERRRIHRAMRRVLRDSVRVGHIPAGSTWLTGRRDSPDPACPRCGTRLRRGRITGRTTLWCPHCQGEGQALSGAAGVPAVEQDPSDDPGRE</sequence>
<dbReference type="RefSeq" id="WP_275821824.1">
    <property type="nucleotide sequence ID" value="NZ_BAAANM010000040.1"/>
</dbReference>
<dbReference type="InterPro" id="IPR010979">
    <property type="entry name" value="Ribosomal_uS13-like_H2TH"/>
</dbReference>
<dbReference type="Pfam" id="PF06831">
    <property type="entry name" value="H2TH"/>
    <property type="match status" value="1"/>
</dbReference>
<dbReference type="PROSITE" id="PS01242">
    <property type="entry name" value="ZF_FPG_1"/>
    <property type="match status" value="1"/>
</dbReference>
<dbReference type="InterPro" id="IPR015886">
    <property type="entry name" value="H2TH_FPG"/>
</dbReference>
<feature type="domain" description="Formamidopyrimidine-DNA glycosylase catalytic" evidence="17">
    <location>
        <begin position="2"/>
        <end position="113"/>
    </location>
</feature>
<keyword evidence="10" id="KW-0456">Lyase</keyword>
<evidence type="ECO:0000256" key="10">
    <source>
        <dbReference type="ARBA" id="ARBA00023239"/>
    </source>
</evidence>
<evidence type="ECO:0000256" key="6">
    <source>
        <dbReference type="ARBA" id="ARBA00022801"/>
    </source>
</evidence>
<proteinExistence type="inferred from homology"/>
<evidence type="ECO:0000256" key="7">
    <source>
        <dbReference type="ARBA" id="ARBA00022833"/>
    </source>
</evidence>
<dbReference type="SMART" id="SM01232">
    <property type="entry name" value="H2TH"/>
    <property type="match status" value="1"/>
</dbReference>
<evidence type="ECO:0000259" key="17">
    <source>
        <dbReference type="PROSITE" id="PS51068"/>
    </source>
</evidence>
<evidence type="ECO:0000256" key="13">
    <source>
        <dbReference type="ARBA" id="ARBA00044632"/>
    </source>
</evidence>
<dbReference type="Proteomes" id="UP001220022">
    <property type="component" value="Unassembled WGS sequence"/>
</dbReference>
<feature type="domain" description="FPG-type" evidence="16">
    <location>
        <begin position="221"/>
        <end position="258"/>
    </location>
</feature>
<dbReference type="SUPFAM" id="SSF57716">
    <property type="entry name" value="Glucocorticoid receptor-like (DNA-binding domain)"/>
    <property type="match status" value="1"/>
</dbReference>
<dbReference type="Gene3D" id="3.20.190.10">
    <property type="entry name" value="MutM-like, N-terminal"/>
    <property type="match status" value="1"/>
</dbReference>
<reference evidence="18 19" key="1">
    <citation type="submission" date="2023-03" db="EMBL/GenBank/DDBJ databases">
        <title>Draft genome sequence of type strain Streptomyces ferralitis JCM 14344.</title>
        <authorList>
            <person name="Klaysubun C."/>
            <person name="Duangmal K."/>
        </authorList>
    </citation>
    <scope>NUCLEOTIDE SEQUENCE [LARGE SCALE GENOMIC DNA]</scope>
    <source>
        <strain evidence="18 19">JCM 14344</strain>
    </source>
</reference>
<evidence type="ECO:0000256" key="14">
    <source>
        <dbReference type="PROSITE-ProRule" id="PRU00391"/>
    </source>
</evidence>
<keyword evidence="19" id="KW-1185">Reference proteome</keyword>
<dbReference type="SMART" id="SM00898">
    <property type="entry name" value="Fapy_DNA_glyco"/>
    <property type="match status" value="1"/>
</dbReference>
<organism evidence="18 19">
    <name type="scientific">Streptantibioticus ferralitis</name>
    <dbReference type="NCBI Taxonomy" id="236510"/>
    <lineage>
        <taxon>Bacteria</taxon>
        <taxon>Bacillati</taxon>
        <taxon>Actinomycetota</taxon>
        <taxon>Actinomycetes</taxon>
        <taxon>Kitasatosporales</taxon>
        <taxon>Streptomycetaceae</taxon>
        <taxon>Streptantibioticus</taxon>
    </lineage>
</organism>
<dbReference type="InterPro" id="IPR012319">
    <property type="entry name" value="FPG_cat"/>
</dbReference>